<protein>
    <submittedName>
        <fullName evidence="3">Redoxin domain protein</fullName>
    </submittedName>
</protein>
<dbReference type="STRING" id="234267.Acid_7069"/>
<dbReference type="InterPro" id="IPR000866">
    <property type="entry name" value="AhpC/TSA"/>
</dbReference>
<dbReference type="FunCoup" id="Q01QT8">
    <property type="interactions" value="292"/>
</dbReference>
<dbReference type="PANTHER" id="PTHR42852:SF18">
    <property type="entry name" value="CHROMOSOME UNDETERMINED SCAFFOLD_47, WHOLE GENOME SHOTGUN SEQUENCE"/>
    <property type="match status" value="1"/>
</dbReference>
<dbReference type="InParanoid" id="Q01QT8"/>
<evidence type="ECO:0000313" key="3">
    <source>
        <dbReference type="EMBL" id="ABJ87982.1"/>
    </source>
</evidence>
<dbReference type="HOGENOM" id="CLU_042529_11_4_0"/>
<dbReference type="AlphaFoldDB" id="Q01QT8"/>
<dbReference type="EMBL" id="CP000473">
    <property type="protein sequence ID" value="ABJ87982.1"/>
    <property type="molecule type" value="Genomic_DNA"/>
</dbReference>
<dbReference type="InterPro" id="IPR050553">
    <property type="entry name" value="Thioredoxin_ResA/DsbE_sf"/>
</dbReference>
<accession>Q01QT8</accession>
<dbReference type="KEGG" id="sus:Acid_7069"/>
<dbReference type="PANTHER" id="PTHR42852">
    <property type="entry name" value="THIOL:DISULFIDE INTERCHANGE PROTEIN DSBE"/>
    <property type="match status" value="1"/>
</dbReference>
<reference evidence="3" key="1">
    <citation type="submission" date="2006-10" db="EMBL/GenBank/DDBJ databases">
        <title>Complete sequence of Solibacter usitatus Ellin6076.</title>
        <authorList>
            <consortium name="US DOE Joint Genome Institute"/>
            <person name="Copeland A."/>
            <person name="Lucas S."/>
            <person name="Lapidus A."/>
            <person name="Barry K."/>
            <person name="Detter J.C."/>
            <person name="Glavina del Rio T."/>
            <person name="Hammon N."/>
            <person name="Israni S."/>
            <person name="Dalin E."/>
            <person name="Tice H."/>
            <person name="Pitluck S."/>
            <person name="Thompson L.S."/>
            <person name="Brettin T."/>
            <person name="Bruce D."/>
            <person name="Han C."/>
            <person name="Tapia R."/>
            <person name="Gilna P."/>
            <person name="Schmutz J."/>
            <person name="Larimer F."/>
            <person name="Land M."/>
            <person name="Hauser L."/>
            <person name="Kyrpides N."/>
            <person name="Mikhailova N."/>
            <person name="Janssen P.H."/>
            <person name="Kuske C.R."/>
            <person name="Richardson P."/>
        </authorList>
    </citation>
    <scope>NUCLEOTIDE SEQUENCE</scope>
    <source>
        <strain evidence="3">Ellin6076</strain>
    </source>
</reference>
<organism evidence="3">
    <name type="scientific">Solibacter usitatus (strain Ellin6076)</name>
    <dbReference type="NCBI Taxonomy" id="234267"/>
    <lineage>
        <taxon>Bacteria</taxon>
        <taxon>Pseudomonadati</taxon>
        <taxon>Acidobacteriota</taxon>
        <taxon>Terriglobia</taxon>
        <taxon>Bryobacterales</taxon>
        <taxon>Solibacteraceae</taxon>
        <taxon>Candidatus Solibacter</taxon>
    </lineage>
</organism>
<gene>
    <name evidence="3" type="ordered locus">Acid_7069</name>
</gene>
<dbReference type="Gene3D" id="3.40.30.10">
    <property type="entry name" value="Glutaredoxin"/>
    <property type="match status" value="1"/>
</dbReference>
<evidence type="ECO:0000256" key="1">
    <source>
        <dbReference type="SAM" id="MobiDB-lite"/>
    </source>
</evidence>
<dbReference type="Pfam" id="PF00578">
    <property type="entry name" value="AhpC-TSA"/>
    <property type="match status" value="1"/>
</dbReference>
<dbReference type="eggNOG" id="COG0526">
    <property type="taxonomic scope" value="Bacteria"/>
</dbReference>
<dbReference type="InterPro" id="IPR036249">
    <property type="entry name" value="Thioredoxin-like_sf"/>
</dbReference>
<dbReference type="OrthoDB" id="25753at2"/>
<feature type="region of interest" description="Disordered" evidence="1">
    <location>
        <begin position="1"/>
        <end position="21"/>
    </location>
</feature>
<name>Q01QT8_SOLUE</name>
<dbReference type="CDD" id="cd02966">
    <property type="entry name" value="TlpA_like_family"/>
    <property type="match status" value="1"/>
</dbReference>
<feature type="domain" description="Thioredoxin" evidence="2">
    <location>
        <begin position="21"/>
        <end position="159"/>
    </location>
</feature>
<dbReference type="InterPro" id="IPR013766">
    <property type="entry name" value="Thioredoxin_domain"/>
</dbReference>
<dbReference type="GO" id="GO:0016491">
    <property type="term" value="F:oxidoreductase activity"/>
    <property type="evidence" value="ECO:0007669"/>
    <property type="project" value="InterPro"/>
</dbReference>
<dbReference type="PROSITE" id="PS51352">
    <property type="entry name" value="THIOREDOXIN_2"/>
    <property type="match status" value="1"/>
</dbReference>
<feature type="compositionally biased region" description="Low complexity" evidence="1">
    <location>
        <begin position="1"/>
        <end position="19"/>
    </location>
</feature>
<proteinExistence type="predicted"/>
<evidence type="ECO:0000259" key="2">
    <source>
        <dbReference type="PROSITE" id="PS51352"/>
    </source>
</evidence>
<dbReference type="SUPFAM" id="SSF52833">
    <property type="entry name" value="Thioredoxin-like"/>
    <property type="match status" value="1"/>
</dbReference>
<dbReference type="GO" id="GO:0016209">
    <property type="term" value="F:antioxidant activity"/>
    <property type="evidence" value="ECO:0007669"/>
    <property type="project" value="InterPro"/>
</dbReference>
<sequence length="161" mass="17836">MLVGAAAAADRQAVRADLQPPAERKAAPEFALRDSSGRSVSLKKFRGKVVLLDFWALWCHGCKEEIPWFVEFQRKYGSKGLTVVGVSLDEEGWKVVRPFLAKASIPYRILLGNEATAKKYGTENMPDAFLIDRHGRIAATYVGLVDRGNVEANLRTMLNAD</sequence>